<dbReference type="EC" id="5.4.2.12" evidence="9 10"/>
<dbReference type="UniPathway" id="UPA00109">
    <property type="reaction ID" value="UER00186"/>
</dbReference>
<dbReference type="CDD" id="cd16010">
    <property type="entry name" value="iPGM"/>
    <property type="match status" value="1"/>
</dbReference>
<feature type="binding site" evidence="9">
    <location>
        <position position="189"/>
    </location>
    <ligand>
        <name>substrate</name>
    </ligand>
</feature>
<dbReference type="InterPro" id="IPR006124">
    <property type="entry name" value="Metalloenzyme"/>
</dbReference>
<sequence length="527" mass="58286">MNENPRPKPAVLLILSGWGLAPDTPGNAIARARTPNFDKFVSEYPVMSLGASGSDVGLMGVEAGNSRIGHLNIGAGRIYKKILSRINQAIKDGSFFENKAFLSACEHAKQNNSTLHIISLFGNQIQNANDEHFFALLQLAKQNNIERVLVHAILDGEDDIYNNAIEHIRKIEEKMAEIDIGKIVSLTGRYYALDNGRHWDRTQLTYNTMVKAETNYVFSDTHSAIQNSYDRKVYDREFAPTIIGTKQGVQIINNNDAVIFTNFGSSLCRQLTKAFVLPSFAKIKRDYLQNLFFVTMTDYEKEIPVEVAFPRTFIHNSLGEILSKEGLSQLRIAETEKYTCVTTFFNGMYNQKFDNTEWRMIPSEKVASYNEQPEMSAGKITSEIIKAIKSEKNDFILANFANADAVSHTGDILATIEACEIIDKSIGKIADYVLAEDGVLFVTADHGNAENILNMQTGSTDKTPSTNNVPFLIIQESLFGVSGLAGDPPDGDLSLLPKSGILADVAPTILKVLGIDKPEEMTGHSLL</sequence>
<evidence type="ECO:0000256" key="3">
    <source>
        <dbReference type="ARBA" id="ARBA00004798"/>
    </source>
</evidence>
<evidence type="ECO:0000256" key="6">
    <source>
        <dbReference type="ARBA" id="ARBA00023152"/>
    </source>
</evidence>
<dbReference type="HAMAP" id="MF_01038">
    <property type="entry name" value="GpmI"/>
    <property type="match status" value="1"/>
</dbReference>
<dbReference type="NCBIfam" id="TIGR01307">
    <property type="entry name" value="pgm_bpd_ind"/>
    <property type="match status" value="1"/>
</dbReference>
<dbReference type="Proteomes" id="UP000230852">
    <property type="component" value="Unassembled WGS sequence"/>
</dbReference>
<keyword evidence="7 12" id="KW-0464">Manganese</keyword>
<comment type="function">
    <text evidence="9">Catalyzes the interconversion of 2-phosphoglycerate and 3-phosphoglycerate.</text>
</comment>
<dbReference type="Gene3D" id="3.40.720.10">
    <property type="entry name" value="Alkaline Phosphatase, subunit A"/>
    <property type="match status" value="1"/>
</dbReference>
<evidence type="ECO:0000256" key="10">
    <source>
        <dbReference type="NCBIfam" id="TIGR01307"/>
    </source>
</evidence>
<evidence type="ECO:0000259" key="13">
    <source>
        <dbReference type="Pfam" id="PF01676"/>
    </source>
</evidence>
<dbReference type="GO" id="GO:0030145">
    <property type="term" value="F:manganese ion binding"/>
    <property type="evidence" value="ECO:0007669"/>
    <property type="project" value="InterPro"/>
</dbReference>
<dbReference type="InterPro" id="IPR005995">
    <property type="entry name" value="Pgm_bpd_ind"/>
</dbReference>
<dbReference type="GO" id="GO:0005829">
    <property type="term" value="C:cytosol"/>
    <property type="evidence" value="ECO:0007669"/>
    <property type="project" value="TreeGrafter"/>
</dbReference>
<dbReference type="Pfam" id="PF01676">
    <property type="entry name" value="Metalloenzyme"/>
    <property type="match status" value="1"/>
</dbReference>
<comment type="subunit">
    <text evidence="9">Monomer.</text>
</comment>
<feature type="active site" description="Phosphoserine intermediate" evidence="9 11">
    <location>
        <position position="66"/>
    </location>
</feature>
<dbReference type="SUPFAM" id="SSF64158">
    <property type="entry name" value="2,3-Bisphosphoglycerate-independent phosphoglycerate mutase, substrate-binding domain"/>
    <property type="match status" value="1"/>
</dbReference>
<comment type="pathway">
    <text evidence="3 9">Carbohydrate degradation; glycolysis; pyruvate from D-glyceraldehyde 3-phosphate: step 3/5.</text>
</comment>
<reference evidence="16" key="1">
    <citation type="submission" date="2017-09" db="EMBL/GenBank/DDBJ databases">
        <title>Depth-based differentiation of microbial function through sediment-hosted aquifers and enrichment of novel symbionts in the deep terrestrial subsurface.</title>
        <authorList>
            <person name="Probst A.J."/>
            <person name="Ladd B."/>
            <person name="Jarett J.K."/>
            <person name="Geller-Mcgrath D.E."/>
            <person name="Sieber C.M.K."/>
            <person name="Emerson J.B."/>
            <person name="Anantharaman K."/>
            <person name="Thomas B.C."/>
            <person name="Malmstrom R."/>
            <person name="Stieglmeier M."/>
            <person name="Klingl A."/>
            <person name="Woyke T."/>
            <person name="Ryan C.M."/>
            <person name="Banfield J.F."/>
        </authorList>
    </citation>
    <scope>NUCLEOTIDE SEQUENCE [LARGE SCALE GENOMIC DNA]</scope>
</reference>
<feature type="domain" description="Metalloenzyme" evidence="13">
    <location>
        <begin position="8"/>
        <end position="517"/>
    </location>
</feature>
<accession>A0A2H0TY99</accession>
<feature type="domain" description="BPG-independent PGAM N-terminal" evidence="14">
    <location>
        <begin position="86"/>
        <end position="301"/>
    </location>
</feature>
<dbReference type="GO" id="GO:0004619">
    <property type="term" value="F:phosphoglycerate mutase activity"/>
    <property type="evidence" value="ECO:0007669"/>
    <property type="project" value="UniProtKB-UniRule"/>
</dbReference>
<evidence type="ECO:0000256" key="9">
    <source>
        <dbReference type="HAMAP-Rule" id="MF_01038"/>
    </source>
</evidence>
<evidence type="ECO:0000256" key="7">
    <source>
        <dbReference type="ARBA" id="ARBA00023211"/>
    </source>
</evidence>
<evidence type="ECO:0000256" key="5">
    <source>
        <dbReference type="ARBA" id="ARBA00022723"/>
    </source>
</evidence>
<protein>
    <recommendedName>
        <fullName evidence="9 10">2,3-bisphosphoglycerate-independent phosphoglycerate mutase</fullName>
        <shortName evidence="9">BPG-independent PGAM</shortName>
        <shortName evidence="9">Phosphoglyceromutase</shortName>
        <shortName evidence="9">iPGM</shortName>
        <ecNumber evidence="9 10">5.4.2.12</ecNumber>
    </recommendedName>
</protein>
<evidence type="ECO:0000256" key="11">
    <source>
        <dbReference type="PIRSR" id="PIRSR001492-1"/>
    </source>
</evidence>
<dbReference type="SUPFAM" id="SSF53649">
    <property type="entry name" value="Alkaline phosphatase-like"/>
    <property type="match status" value="1"/>
</dbReference>
<comment type="catalytic activity">
    <reaction evidence="1 9">
        <text>(2R)-2-phosphoglycerate = (2R)-3-phosphoglycerate</text>
        <dbReference type="Rhea" id="RHEA:15901"/>
        <dbReference type="ChEBI" id="CHEBI:58272"/>
        <dbReference type="ChEBI" id="CHEBI:58289"/>
        <dbReference type="EC" id="5.4.2.12"/>
    </reaction>
</comment>
<dbReference type="Pfam" id="PF06415">
    <property type="entry name" value="iPGM_N"/>
    <property type="match status" value="1"/>
</dbReference>
<dbReference type="Gene3D" id="3.40.1450.10">
    <property type="entry name" value="BPG-independent phosphoglycerate mutase, domain B"/>
    <property type="match status" value="1"/>
</dbReference>
<name>A0A2H0TY99_9BACT</name>
<evidence type="ECO:0000313" key="16">
    <source>
        <dbReference type="Proteomes" id="UP000230852"/>
    </source>
</evidence>
<dbReference type="InterPro" id="IPR036646">
    <property type="entry name" value="PGAM_B_sf"/>
</dbReference>
<dbReference type="EMBL" id="PFBU01000057">
    <property type="protein sequence ID" value="PIR78194.1"/>
    <property type="molecule type" value="Genomic_DNA"/>
</dbReference>
<feature type="binding site" evidence="12">
    <location>
        <position position="404"/>
    </location>
    <ligand>
        <name>Mn(2+)</name>
        <dbReference type="ChEBI" id="CHEBI:29035"/>
        <label>1</label>
    </ligand>
</feature>
<feature type="binding site" evidence="9">
    <location>
        <position position="337"/>
    </location>
    <ligand>
        <name>substrate</name>
    </ligand>
</feature>
<evidence type="ECO:0000256" key="1">
    <source>
        <dbReference type="ARBA" id="ARBA00000370"/>
    </source>
</evidence>
<dbReference type="GO" id="GO:0006096">
    <property type="term" value="P:glycolytic process"/>
    <property type="evidence" value="ECO:0007669"/>
    <property type="project" value="UniProtKB-UniRule"/>
</dbReference>
<organism evidence="15 16">
    <name type="scientific">Candidatus Magasanikbacteria bacterium CG10_big_fil_rev_8_21_14_0_10_36_16</name>
    <dbReference type="NCBI Taxonomy" id="1974645"/>
    <lineage>
        <taxon>Bacteria</taxon>
        <taxon>Candidatus Magasanikiibacteriota</taxon>
    </lineage>
</organism>
<gene>
    <name evidence="9" type="primary">gpmI</name>
    <name evidence="15" type="ORF">COU28_02860</name>
</gene>
<comment type="cofactor">
    <cofactor evidence="2">
        <name>Mn(2+)</name>
        <dbReference type="ChEBI" id="CHEBI:29035"/>
    </cofactor>
</comment>
<feature type="binding site" evidence="12">
    <location>
        <position position="408"/>
    </location>
    <ligand>
        <name>Mn(2+)</name>
        <dbReference type="ChEBI" id="CHEBI:29035"/>
        <label>1</label>
    </ligand>
</feature>
<dbReference type="GO" id="GO:0006007">
    <property type="term" value="P:glucose catabolic process"/>
    <property type="evidence" value="ECO:0007669"/>
    <property type="project" value="InterPro"/>
</dbReference>
<dbReference type="AlphaFoldDB" id="A0A2H0TY99"/>
<evidence type="ECO:0000259" key="14">
    <source>
        <dbReference type="Pfam" id="PF06415"/>
    </source>
</evidence>
<dbReference type="PANTHER" id="PTHR31637:SF0">
    <property type="entry name" value="2,3-BISPHOSPHOGLYCERATE-INDEPENDENT PHOSPHOGLYCERATE MUTASE"/>
    <property type="match status" value="1"/>
</dbReference>
<comment type="similarity">
    <text evidence="4 9">Belongs to the BPG-independent phosphoglycerate mutase family.</text>
</comment>
<keyword evidence="6 9" id="KW-0324">Glycolysis</keyword>
<dbReference type="InterPro" id="IPR011258">
    <property type="entry name" value="BPG-indep_PGM_N"/>
</dbReference>
<feature type="binding site" evidence="12">
    <location>
        <position position="445"/>
    </location>
    <ligand>
        <name>Mn(2+)</name>
        <dbReference type="ChEBI" id="CHEBI:29035"/>
        <label>2</label>
    </ligand>
</feature>
<evidence type="ECO:0000256" key="8">
    <source>
        <dbReference type="ARBA" id="ARBA00023235"/>
    </source>
</evidence>
<keyword evidence="8 9" id="KW-0413">Isomerase</keyword>
<proteinExistence type="inferred from homology"/>
<keyword evidence="5 12" id="KW-0479">Metal-binding</keyword>
<evidence type="ECO:0000313" key="15">
    <source>
        <dbReference type="EMBL" id="PIR78194.1"/>
    </source>
</evidence>
<dbReference type="InterPro" id="IPR017850">
    <property type="entry name" value="Alkaline_phosphatase_core_sf"/>
</dbReference>
<dbReference type="PIRSF" id="PIRSF001492">
    <property type="entry name" value="IPGAM"/>
    <property type="match status" value="1"/>
</dbReference>
<feature type="binding site" evidence="12">
    <location>
        <position position="446"/>
    </location>
    <ligand>
        <name>Mn(2+)</name>
        <dbReference type="ChEBI" id="CHEBI:29035"/>
        <label>2</label>
    </ligand>
</feature>
<evidence type="ECO:0000256" key="12">
    <source>
        <dbReference type="PIRSR" id="PIRSR001492-3"/>
    </source>
</evidence>
<feature type="binding site" evidence="12">
    <location>
        <position position="66"/>
    </location>
    <ligand>
        <name>Mn(2+)</name>
        <dbReference type="ChEBI" id="CHEBI:29035"/>
        <label>2</label>
    </ligand>
</feature>
<comment type="caution">
    <text evidence="9">Lacks conserved residue(s) required for the propagation of feature annotation.</text>
</comment>
<evidence type="ECO:0000256" key="2">
    <source>
        <dbReference type="ARBA" id="ARBA00001936"/>
    </source>
</evidence>
<comment type="caution">
    <text evidence="15">The sequence shown here is derived from an EMBL/GenBank/DDBJ whole genome shotgun (WGS) entry which is preliminary data.</text>
</comment>
<dbReference type="PANTHER" id="PTHR31637">
    <property type="entry name" value="2,3-BISPHOSPHOGLYCERATE-INDEPENDENT PHOSPHOGLYCERATE MUTASE"/>
    <property type="match status" value="1"/>
</dbReference>
<evidence type="ECO:0000256" key="4">
    <source>
        <dbReference type="ARBA" id="ARBA00008819"/>
    </source>
</evidence>